<evidence type="ECO:0000256" key="2">
    <source>
        <dbReference type="ARBA" id="ARBA00023015"/>
    </source>
</evidence>
<dbReference type="InterPro" id="IPR013325">
    <property type="entry name" value="RNA_pol_sigma_r2"/>
</dbReference>
<evidence type="ECO:0000259" key="6">
    <source>
        <dbReference type="Pfam" id="PF08281"/>
    </source>
</evidence>
<dbReference type="PANTHER" id="PTHR43133">
    <property type="entry name" value="RNA POLYMERASE ECF-TYPE SIGMA FACTO"/>
    <property type="match status" value="1"/>
</dbReference>
<dbReference type="SUPFAM" id="SSF88946">
    <property type="entry name" value="Sigma2 domain of RNA polymerase sigma factors"/>
    <property type="match status" value="1"/>
</dbReference>
<dbReference type="InterPro" id="IPR039425">
    <property type="entry name" value="RNA_pol_sigma-70-like"/>
</dbReference>
<dbReference type="InterPro" id="IPR014284">
    <property type="entry name" value="RNA_pol_sigma-70_dom"/>
</dbReference>
<keyword evidence="3" id="KW-0731">Sigma factor</keyword>
<evidence type="ECO:0000313" key="8">
    <source>
        <dbReference type="Proteomes" id="UP000321820"/>
    </source>
</evidence>
<keyword evidence="4" id="KW-0804">Transcription</keyword>
<evidence type="ECO:0000256" key="4">
    <source>
        <dbReference type="ARBA" id="ARBA00023163"/>
    </source>
</evidence>
<comment type="similarity">
    <text evidence="1">Belongs to the sigma-70 factor family. ECF subfamily.</text>
</comment>
<dbReference type="InterPro" id="IPR007627">
    <property type="entry name" value="RNA_pol_sigma70_r2"/>
</dbReference>
<dbReference type="NCBIfam" id="TIGR02937">
    <property type="entry name" value="sigma70-ECF"/>
    <property type="match status" value="1"/>
</dbReference>
<organism evidence="7 8">
    <name type="scientific">Terriglobus albidus</name>
    <dbReference type="NCBI Taxonomy" id="1592106"/>
    <lineage>
        <taxon>Bacteria</taxon>
        <taxon>Pseudomonadati</taxon>
        <taxon>Acidobacteriota</taxon>
        <taxon>Terriglobia</taxon>
        <taxon>Terriglobales</taxon>
        <taxon>Acidobacteriaceae</taxon>
        <taxon>Terriglobus</taxon>
    </lineage>
</organism>
<dbReference type="PANTHER" id="PTHR43133:SF51">
    <property type="entry name" value="RNA POLYMERASE SIGMA FACTOR"/>
    <property type="match status" value="1"/>
</dbReference>
<dbReference type="InterPro" id="IPR013249">
    <property type="entry name" value="RNA_pol_sigma70_r4_t2"/>
</dbReference>
<dbReference type="GO" id="GO:0003677">
    <property type="term" value="F:DNA binding"/>
    <property type="evidence" value="ECO:0007669"/>
    <property type="project" value="InterPro"/>
</dbReference>
<dbReference type="SUPFAM" id="SSF88659">
    <property type="entry name" value="Sigma3 and sigma4 domains of RNA polymerase sigma factors"/>
    <property type="match status" value="1"/>
</dbReference>
<accession>A0A5B9EGE5</accession>
<evidence type="ECO:0000256" key="3">
    <source>
        <dbReference type="ARBA" id="ARBA00023082"/>
    </source>
</evidence>
<proteinExistence type="inferred from homology"/>
<dbReference type="GO" id="GO:0006352">
    <property type="term" value="P:DNA-templated transcription initiation"/>
    <property type="evidence" value="ECO:0007669"/>
    <property type="project" value="InterPro"/>
</dbReference>
<dbReference type="InterPro" id="IPR036388">
    <property type="entry name" value="WH-like_DNA-bd_sf"/>
</dbReference>
<keyword evidence="8" id="KW-1185">Reference proteome</keyword>
<protein>
    <submittedName>
        <fullName evidence="7">Sigma-70 family RNA polymerase sigma factor</fullName>
    </submittedName>
</protein>
<feature type="domain" description="RNA polymerase sigma-70 region 2" evidence="5">
    <location>
        <begin position="10"/>
        <end position="77"/>
    </location>
</feature>
<dbReference type="OrthoDB" id="9784984at2"/>
<gene>
    <name evidence="7" type="ORF">FTW19_00500</name>
</gene>
<reference evidence="7 8" key="1">
    <citation type="submission" date="2019-08" db="EMBL/GenBank/DDBJ databases">
        <title>Complete genome sequence of Terriglobus albidus strain ORNL.</title>
        <authorList>
            <person name="Podar M."/>
        </authorList>
    </citation>
    <scope>NUCLEOTIDE SEQUENCE [LARGE SCALE GENOMIC DNA]</scope>
    <source>
        <strain evidence="7 8">ORNL</strain>
    </source>
</reference>
<evidence type="ECO:0000313" key="7">
    <source>
        <dbReference type="EMBL" id="QEE31102.1"/>
    </source>
</evidence>
<evidence type="ECO:0000256" key="1">
    <source>
        <dbReference type="ARBA" id="ARBA00010641"/>
    </source>
</evidence>
<feature type="domain" description="RNA polymerase sigma factor 70 region 4 type 2" evidence="6">
    <location>
        <begin position="120"/>
        <end position="170"/>
    </location>
</feature>
<dbReference type="Gene3D" id="1.10.1740.10">
    <property type="match status" value="1"/>
</dbReference>
<dbReference type="Pfam" id="PF08281">
    <property type="entry name" value="Sigma70_r4_2"/>
    <property type="match status" value="1"/>
</dbReference>
<sequence length="195" mass="22918">MHTSAQFEQIVQEHQQQVFRTLARLVNRRENLEDLAQEVFLRLYRALPTFRGEAMLSTYLYRITVNVAQDEWKRRRRVDDPLLPMSTGEEDGGPTLENRLAHRDPGAEQQLLSGEFWSMVQQQMMTLTPMERTVLTLFHQEEQTYEQIALTLNLPINTVRTHLHRARTRLKQRVEQAMKPEAAKPAVTINERVRV</sequence>
<dbReference type="Proteomes" id="UP000321820">
    <property type="component" value="Chromosome"/>
</dbReference>
<dbReference type="AlphaFoldDB" id="A0A5B9EGE5"/>
<dbReference type="EMBL" id="CP042806">
    <property type="protein sequence ID" value="QEE31102.1"/>
    <property type="molecule type" value="Genomic_DNA"/>
</dbReference>
<dbReference type="Pfam" id="PF04542">
    <property type="entry name" value="Sigma70_r2"/>
    <property type="match status" value="1"/>
</dbReference>
<dbReference type="GO" id="GO:0016987">
    <property type="term" value="F:sigma factor activity"/>
    <property type="evidence" value="ECO:0007669"/>
    <property type="project" value="UniProtKB-KW"/>
</dbReference>
<dbReference type="Gene3D" id="1.10.10.10">
    <property type="entry name" value="Winged helix-like DNA-binding domain superfamily/Winged helix DNA-binding domain"/>
    <property type="match status" value="1"/>
</dbReference>
<dbReference type="InterPro" id="IPR013324">
    <property type="entry name" value="RNA_pol_sigma_r3/r4-like"/>
</dbReference>
<dbReference type="CDD" id="cd06171">
    <property type="entry name" value="Sigma70_r4"/>
    <property type="match status" value="1"/>
</dbReference>
<dbReference type="KEGG" id="talb:FTW19_00500"/>
<keyword evidence="2" id="KW-0805">Transcription regulation</keyword>
<evidence type="ECO:0000259" key="5">
    <source>
        <dbReference type="Pfam" id="PF04542"/>
    </source>
</evidence>
<name>A0A5B9EGE5_9BACT</name>